<sequence length="77" mass="7900">MSTAPAIVDAYEMLGIEAPACGECEDGTLFYCDGPYEASRECETCRGTGRALSCPRCAGGLLGDGDCLTCDGAGTLH</sequence>
<dbReference type="EMBL" id="JBIRRB010000006">
    <property type="protein sequence ID" value="MFI0912538.1"/>
    <property type="molecule type" value="Genomic_DNA"/>
</dbReference>
<name>A0ABW7T548_9ACTN</name>
<proteinExistence type="predicted"/>
<dbReference type="Proteomes" id="UP001611162">
    <property type="component" value="Unassembled WGS sequence"/>
</dbReference>
<evidence type="ECO:0000313" key="1">
    <source>
        <dbReference type="EMBL" id="MFI0912538.1"/>
    </source>
</evidence>
<gene>
    <name evidence="1" type="ORF">ACH4TF_19015</name>
</gene>
<organism evidence="1 2">
    <name type="scientific">Streptomyces abikoensis</name>
    <dbReference type="NCBI Taxonomy" id="97398"/>
    <lineage>
        <taxon>Bacteria</taxon>
        <taxon>Bacillati</taxon>
        <taxon>Actinomycetota</taxon>
        <taxon>Actinomycetes</taxon>
        <taxon>Kitasatosporales</taxon>
        <taxon>Streptomycetaceae</taxon>
        <taxon>Streptomyces</taxon>
    </lineage>
</organism>
<reference evidence="1 2" key="1">
    <citation type="submission" date="2024-10" db="EMBL/GenBank/DDBJ databases">
        <title>The Natural Products Discovery Center: Release of the First 8490 Sequenced Strains for Exploring Actinobacteria Biosynthetic Diversity.</title>
        <authorList>
            <person name="Kalkreuter E."/>
            <person name="Kautsar S.A."/>
            <person name="Yang D."/>
            <person name="Bader C.D."/>
            <person name="Teijaro C.N."/>
            <person name="Fluegel L."/>
            <person name="Davis C.M."/>
            <person name="Simpson J.R."/>
            <person name="Lauterbach L."/>
            <person name="Steele A.D."/>
            <person name="Gui C."/>
            <person name="Meng S."/>
            <person name="Li G."/>
            <person name="Viehrig K."/>
            <person name="Ye F."/>
            <person name="Su P."/>
            <person name="Kiefer A.F."/>
            <person name="Nichols A."/>
            <person name="Cepeda A.J."/>
            <person name="Yan W."/>
            <person name="Fan B."/>
            <person name="Jiang Y."/>
            <person name="Adhikari A."/>
            <person name="Zheng C.-J."/>
            <person name="Schuster L."/>
            <person name="Cowan T.M."/>
            <person name="Smanski M.J."/>
            <person name="Chevrette M.G."/>
            <person name="De Carvalho L.P.S."/>
            <person name="Shen B."/>
        </authorList>
    </citation>
    <scope>NUCLEOTIDE SEQUENCE [LARGE SCALE GENOMIC DNA]</scope>
    <source>
        <strain evidence="1 2">NPDC020979</strain>
    </source>
</reference>
<keyword evidence="2" id="KW-1185">Reference proteome</keyword>
<evidence type="ECO:0000313" key="2">
    <source>
        <dbReference type="Proteomes" id="UP001611162"/>
    </source>
</evidence>
<dbReference type="RefSeq" id="WP_397613422.1">
    <property type="nucleotide sequence ID" value="NZ_JBIRRB010000006.1"/>
</dbReference>
<comment type="caution">
    <text evidence="1">The sequence shown here is derived from an EMBL/GenBank/DDBJ whole genome shotgun (WGS) entry which is preliminary data.</text>
</comment>
<accession>A0ABW7T548</accession>
<protein>
    <submittedName>
        <fullName evidence="1">Uncharacterized protein</fullName>
    </submittedName>
</protein>